<accession>X1L0B3</accession>
<evidence type="ECO:0008006" key="2">
    <source>
        <dbReference type="Google" id="ProtNLM"/>
    </source>
</evidence>
<dbReference type="EMBL" id="BARU01042701">
    <property type="protein sequence ID" value="GAH87613.1"/>
    <property type="molecule type" value="Genomic_DNA"/>
</dbReference>
<proteinExistence type="predicted"/>
<organism evidence="1">
    <name type="scientific">marine sediment metagenome</name>
    <dbReference type="NCBI Taxonomy" id="412755"/>
    <lineage>
        <taxon>unclassified sequences</taxon>
        <taxon>metagenomes</taxon>
        <taxon>ecological metagenomes</taxon>
    </lineage>
</organism>
<sequence length="203" mass="23022">TTYTNFTILSNCAIFNLEPEYYIGDTLSAGLMVFNFSSNSKDYDFEDWDITIVDSDNETTQNNLVDLDSNVNQVSLLINNETFRDVNKIYYLKVNMTELNRGTIRAAYFPINIINSNPTIISEIDLSPDELFRTDECLVSINVTDIETVAENLTITVTIQDSEGRNVIEKDLSYKGDNLFSTTFVILPDRPAGRYKVDITAMD</sequence>
<feature type="non-terminal residue" evidence="1">
    <location>
        <position position="1"/>
    </location>
</feature>
<reference evidence="1" key="1">
    <citation type="journal article" date="2014" name="Front. Microbiol.">
        <title>High frequency of phylogenetically diverse reductive dehalogenase-homologous genes in deep subseafloor sedimentary metagenomes.</title>
        <authorList>
            <person name="Kawai M."/>
            <person name="Futagami T."/>
            <person name="Toyoda A."/>
            <person name="Takaki Y."/>
            <person name="Nishi S."/>
            <person name="Hori S."/>
            <person name="Arai W."/>
            <person name="Tsubouchi T."/>
            <person name="Morono Y."/>
            <person name="Uchiyama I."/>
            <person name="Ito T."/>
            <person name="Fujiyama A."/>
            <person name="Inagaki F."/>
            <person name="Takami H."/>
        </authorList>
    </citation>
    <scope>NUCLEOTIDE SEQUENCE</scope>
    <source>
        <strain evidence="1">Expedition CK06-06</strain>
    </source>
</reference>
<gene>
    <name evidence="1" type="ORF">S03H2_65558</name>
</gene>
<evidence type="ECO:0000313" key="1">
    <source>
        <dbReference type="EMBL" id="GAH87613.1"/>
    </source>
</evidence>
<protein>
    <recommendedName>
        <fullName evidence="2">Cadherin domain-containing protein</fullName>
    </recommendedName>
</protein>
<dbReference type="AlphaFoldDB" id="X1L0B3"/>
<feature type="non-terminal residue" evidence="1">
    <location>
        <position position="203"/>
    </location>
</feature>
<comment type="caution">
    <text evidence="1">The sequence shown here is derived from an EMBL/GenBank/DDBJ whole genome shotgun (WGS) entry which is preliminary data.</text>
</comment>
<name>X1L0B3_9ZZZZ</name>